<sequence length="78" mass="9300">MKNIILSLLFFSLFAGAEEKQITEEQNKCVRWWGPPTLVGTRFKICQHQITAKEEMNEEMVALRQNEIERQRKIFLFL</sequence>
<comment type="caution">
    <text evidence="2">The sequence shown here is derived from an EMBL/GenBank/DDBJ whole genome shotgun (WGS) entry which is preliminary data.</text>
</comment>
<dbReference type="RefSeq" id="WP_176488487.1">
    <property type="nucleotide sequence ID" value="NZ_BLXO01000006.1"/>
</dbReference>
<dbReference type="AlphaFoldDB" id="A0A6L2ZQW7"/>
<name>A0A6L2ZQW7_9ENTR</name>
<evidence type="ECO:0000313" key="3">
    <source>
        <dbReference type="Proteomes" id="UP000504714"/>
    </source>
</evidence>
<proteinExistence type="predicted"/>
<feature type="signal peptide" evidence="1">
    <location>
        <begin position="1"/>
        <end position="17"/>
    </location>
</feature>
<accession>A0A6L2ZQW7</accession>
<keyword evidence="1" id="KW-0732">Signal</keyword>
<protein>
    <submittedName>
        <fullName evidence="2">Uncharacterized protein</fullName>
    </submittedName>
</protein>
<reference evidence="2 3" key="1">
    <citation type="submission" date="2020-06" db="EMBL/GenBank/DDBJ databases">
        <title>The genome sequence of Candidatus Regiella insecticola strain Tut.</title>
        <authorList>
            <person name="Nikoh N."/>
            <person name="Tsuchida T."/>
            <person name="Koga R."/>
            <person name="Oshima K."/>
            <person name="Hattori M."/>
            <person name="Fukatsu T."/>
        </authorList>
    </citation>
    <scope>NUCLEOTIDE SEQUENCE [LARGE SCALE GENOMIC DNA]</scope>
    <source>
        <strain evidence="2 3">Tut</strain>
    </source>
</reference>
<feature type="chain" id="PRO_5027080686" evidence="1">
    <location>
        <begin position="18"/>
        <end position="78"/>
    </location>
</feature>
<gene>
    <name evidence="2" type="ORF">RINTU1_27150</name>
</gene>
<organism evidence="2 3">
    <name type="scientific">Candidatus Regiella insecticola</name>
    <dbReference type="NCBI Taxonomy" id="138073"/>
    <lineage>
        <taxon>Bacteria</taxon>
        <taxon>Pseudomonadati</taxon>
        <taxon>Pseudomonadota</taxon>
        <taxon>Gammaproteobacteria</taxon>
        <taxon>Enterobacterales</taxon>
        <taxon>Enterobacteriaceae</taxon>
        <taxon>aphid secondary symbionts</taxon>
        <taxon>Candidatus Regiella</taxon>
    </lineage>
</organism>
<evidence type="ECO:0000313" key="2">
    <source>
        <dbReference type="EMBL" id="GFN46909.1"/>
    </source>
</evidence>
<dbReference type="EMBL" id="BLXO01000006">
    <property type="protein sequence ID" value="GFN46909.1"/>
    <property type="molecule type" value="Genomic_DNA"/>
</dbReference>
<dbReference type="Proteomes" id="UP000504714">
    <property type="component" value="Unassembled WGS sequence"/>
</dbReference>
<evidence type="ECO:0000256" key="1">
    <source>
        <dbReference type="SAM" id="SignalP"/>
    </source>
</evidence>